<dbReference type="Pfam" id="PF00348">
    <property type="entry name" value="polyprenyl_synt"/>
    <property type="match status" value="1"/>
</dbReference>
<reference evidence="16" key="1">
    <citation type="submission" date="2021-11" db="EMBL/GenBank/DDBJ databases">
        <authorList>
            <consortium name="Genoscope - CEA"/>
            <person name="William W."/>
        </authorList>
    </citation>
    <scope>NUCLEOTIDE SEQUENCE</scope>
</reference>
<dbReference type="SFLD" id="SFLDG01017">
    <property type="entry name" value="Polyprenyl_Transferase_Like"/>
    <property type="match status" value="1"/>
</dbReference>
<dbReference type="GO" id="GO:0051287">
    <property type="term" value="F:NAD binding"/>
    <property type="evidence" value="ECO:0007669"/>
    <property type="project" value="InterPro"/>
</dbReference>
<dbReference type="NCBIfam" id="TIGR01534">
    <property type="entry name" value="GAPDH-I"/>
    <property type="match status" value="1"/>
</dbReference>
<evidence type="ECO:0000256" key="8">
    <source>
        <dbReference type="ARBA" id="ARBA00022842"/>
    </source>
</evidence>
<dbReference type="PROSITE" id="PS00444">
    <property type="entry name" value="POLYPRENYL_SYNTHASE_2"/>
    <property type="match status" value="1"/>
</dbReference>
<dbReference type="InterPro" id="IPR020830">
    <property type="entry name" value="GlycerAld_3-P_DH_AS"/>
</dbReference>
<dbReference type="InterPro" id="IPR020831">
    <property type="entry name" value="GlycerAld/Erythrose_P_DH"/>
</dbReference>
<evidence type="ECO:0000256" key="13">
    <source>
        <dbReference type="RuleBase" id="RU000397"/>
    </source>
</evidence>
<name>A0A8J2WJN6_9STRA</name>
<dbReference type="EC" id="1.2.1.12" evidence="6"/>
<dbReference type="GO" id="GO:0004659">
    <property type="term" value="F:prenyltransferase activity"/>
    <property type="evidence" value="ECO:0007669"/>
    <property type="project" value="InterPro"/>
</dbReference>
<dbReference type="CDD" id="cd18126">
    <property type="entry name" value="GAPDH_I_C"/>
    <property type="match status" value="1"/>
</dbReference>
<feature type="signal peptide" evidence="14">
    <location>
        <begin position="1"/>
        <end position="21"/>
    </location>
</feature>
<comment type="cofactor">
    <cofactor evidence="1">
        <name>Mg(2+)</name>
        <dbReference type="ChEBI" id="CHEBI:18420"/>
    </cofactor>
</comment>
<evidence type="ECO:0000259" key="15">
    <source>
        <dbReference type="SMART" id="SM00846"/>
    </source>
</evidence>
<evidence type="ECO:0000256" key="10">
    <source>
        <dbReference type="ARBA" id="ARBA00023027"/>
    </source>
</evidence>
<dbReference type="Proteomes" id="UP000789595">
    <property type="component" value="Unassembled WGS sequence"/>
</dbReference>
<dbReference type="InterPro" id="IPR053378">
    <property type="entry name" value="Prenyl_diphosphate_synthase"/>
</dbReference>
<evidence type="ECO:0000313" key="17">
    <source>
        <dbReference type="Proteomes" id="UP000789595"/>
    </source>
</evidence>
<dbReference type="Pfam" id="PF02800">
    <property type="entry name" value="Gp_dh_C"/>
    <property type="match status" value="1"/>
</dbReference>
<evidence type="ECO:0000256" key="3">
    <source>
        <dbReference type="ARBA" id="ARBA00006706"/>
    </source>
</evidence>
<dbReference type="Gene3D" id="3.40.50.720">
    <property type="entry name" value="NAD(P)-binding Rossmann-like Domain"/>
    <property type="match status" value="1"/>
</dbReference>
<dbReference type="InterPro" id="IPR020829">
    <property type="entry name" value="GlycerAld_3-P_DH_cat"/>
</dbReference>
<dbReference type="NCBIfam" id="NF045485">
    <property type="entry name" value="FPPsyn"/>
    <property type="match status" value="1"/>
</dbReference>
<evidence type="ECO:0000256" key="2">
    <source>
        <dbReference type="ARBA" id="ARBA00004869"/>
    </source>
</evidence>
<keyword evidence="11" id="KW-0324">Glycolysis</keyword>
<comment type="subunit">
    <text evidence="5">Homotetramer.</text>
</comment>
<dbReference type="Gene3D" id="1.10.600.10">
    <property type="entry name" value="Farnesyl Diphosphate Synthase"/>
    <property type="match status" value="1"/>
</dbReference>
<evidence type="ECO:0000256" key="9">
    <source>
        <dbReference type="ARBA" id="ARBA00023002"/>
    </source>
</evidence>
<dbReference type="PROSITE" id="PS00071">
    <property type="entry name" value="GAPDH"/>
    <property type="match status" value="1"/>
</dbReference>
<dbReference type="InterPro" id="IPR036291">
    <property type="entry name" value="NAD(P)-bd_dom_sf"/>
</dbReference>
<dbReference type="EMBL" id="CAKKNE010000003">
    <property type="protein sequence ID" value="CAH0371340.1"/>
    <property type="molecule type" value="Genomic_DNA"/>
</dbReference>
<dbReference type="SUPFAM" id="SSF51735">
    <property type="entry name" value="NAD(P)-binding Rossmann-fold domains"/>
    <property type="match status" value="1"/>
</dbReference>
<dbReference type="PANTHER" id="PTHR10836:SF130">
    <property type="entry name" value="TRIOSEPHOSPHATE ISOMERASE_GLYCERALDEHYDE-3-PHOSPHATE DEHYDROGENASE"/>
    <property type="match status" value="1"/>
</dbReference>
<dbReference type="PANTHER" id="PTHR10836">
    <property type="entry name" value="GLYCERALDEHYDE 3-PHOSPHATE DEHYDROGENASE"/>
    <property type="match status" value="1"/>
</dbReference>
<dbReference type="Pfam" id="PF00044">
    <property type="entry name" value="Gp_dh_N"/>
    <property type="match status" value="1"/>
</dbReference>
<dbReference type="InterPro" id="IPR008949">
    <property type="entry name" value="Isoprenoid_synthase_dom_sf"/>
</dbReference>
<dbReference type="CDD" id="cd05214">
    <property type="entry name" value="GAPDH_I_N"/>
    <property type="match status" value="1"/>
</dbReference>
<evidence type="ECO:0000256" key="12">
    <source>
        <dbReference type="ARBA" id="ARBA00023229"/>
    </source>
</evidence>
<keyword evidence="7" id="KW-0479">Metal-binding</keyword>
<dbReference type="SUPFAM" id="SSF55347">
    <property type="entry name" value="Glyceraldehyde-3-phosphate dehydrogenase-like, C-terminal domain"/>
    <property type="match status" value="1"/>
</dbReference>
<comment type="pathway">
    <text evidence="2">Carbohydrate degradation; glycolysis; pyruvate from D-glyceraldehyde 3-phosphate: step 1/5.</text>
</comment>
<dbReference type="InterPro" id="IPR033749">
    <property type="entry name" value="Polyprenyl_synt_CS"/>
</dbReference>
<proteinExistence type="inferred from homology"/>
<dbReference type="AlphaFoldDB" id="A0A8J2WJN6"/>
<dbReference type="PRINTS" id="PR00078">
    <property type="entry name" value="G3PDHDRGNASE"/>
</dbReference>
<feature type="chain" id="PRO_5035300128" description="glyceraldehyde-3-phosphate dehydrogenase (phosphorylating)" evidence="14">
    <location>
        <begin position="22"/>
        <end position="686"/>
    </location>
</feature>
<comment type="similarity">
    <text evidence="4 13">Belongs to the glyceraldehyde-3-phosphate dehydrogenase family.</text>
</comment>
<dbReference type="GO" id="GO:0006096">
    <property type="term" value="P:glycolytic process"/>
    <property type="evidence" value="ECO:0007669"/>
    <property type="project" value="UniProtKB-KW"/>
</dbReference>
<dbReference type="OrthoDB" id="1152826at2759"/>
<dbReference type="SFLD" id="SFLDS00005">
    <property type="entry name" value="Isoprenoid_Synthase_Type_I"/>
    <property type="match status" value="1"/>
</dbReference>
<comment type="caution">
    <text evidence="16">The sequence shown here is derived from an EMBL/GenBank/DDBJ whole genome shotgun (WGS) entry which is preliminary data.</text>
</comment>
<keyword evidence="9" id="KW-0560">Oxidoreductase</keyword>
<evidence type="ECO:0000256" key="5">
    <source>
        <dbReference type="ARBA" id="ARBA00011881"/>
    </source>
</evidence>
<evidence type="ECO:0000256" key="11">
    <source>
        <dbReference type="ARBA" id="ARBA00023152"/>
    </source>
</evidence>
<evidence type="ECO:0000256" key="1">
    <source>
        <dbReference type="ARBA" id="ARBA00001946"/>
    </source>
</evidence>
<keyword evidence="17" id="KW-1185">Reference proteome</keyword>
<dbReference type="GO" id="GO:0046872">
    <property type="term" value="F:metal ion binding"/>
    <property type="evidence" value="ECO:0007669"/>
    <property type="project" value="UniProtKB-KW"/>
</dbReference>
<accession>A0A8J2WJN6</accession>
<dbReference type="CDD" id="cd00685">
    <property type="entry name" value="Trans_IPPS_HT"/>
    <property type="match status" value="1"/>
</dbReference>
<dbReference type="GO" id="GO:0004365">
    <property type="term" value="F:glyceraldehyde-3-phosphate dehydrogenase (NAD+) (phosphorylating) activity"/>
    <property type="evidence" value="ECO:0007669"/>
    <property type="project" value="UniProtKB-EC"/>
</dbReference>
<dbReference type="GO" id="GO:0008299">
    <property type="term" value="P:isoprenoid biosynthetic process"/>
    <property type="evidence" value="ECO:0007669"/>
    <property type="project" value="UniProtKB-KW"/>
</dbReference>
<dbReference type="Gene3D" id="3.30.360.10">
    <property type="entry name" value="Dihydrodipicolinate Reductase, domain 2"/>
    <property type="match status" value="1"/>
</dbReference>
<keyword evidence="10" id="KW-0520">NAD</keyword>
<comment type="similarity">
    <text evidence="3">Belongs to the FPP/GGPP synthase family.</text>
</comment>
<dbReference type="FunFam" id="1.10.600.10:FF:000001">
    <property type="entry name" value="Geranylgeranyl diphosphate synthase"/>
    <property type="match status" value="1"/>
</dbReference>
<dbReference type="SMART" id="SM00846">
    <property type="entry name" value="Gp_dh_N"/>
    <property type="match status" value="1"/>
</dbReference>
<keyword evidence="14" id="KW-0732">Signal</keyword>
<evidence type="ECO:0000256" key="4">
    <source>
        <dbReference type="ARBA" id="ARBA00007406"/>
    </source>
</evidence>
<keyword evidence="8" id="KW-0460">Magnesium</keyword>
<evidence type="ECO:0000313" key="16">
    <source>
        <dbReference type="EMBL" id="CAH0371340.1"/>
    </source>
</evidence>
<dbReference type="GO" id="GO:0005829">
    <property type="term" value="C:cytosol"/>
    <property type="evidence" value="ECO:0007669"/>
    <property type="project" value="TreeGrafter"/>
</dbReference>
<protein>
    <recommendedName>
        <fullName evidence="6">glyceraldehyde-3-phosphate dehydrogenase (phosphorylating)</fullName>
        <ecNumber evidence="6">1.2.1.12</ecNumber>
    </recommendedName>
</protein>
<dbReference type="FunFam" id="3.40.50.720:FF:000266">
    <property type="entry name" value="Glyceraldehyde-3-phosphate dehydrogenase"/>
    <property type="match status" value="1"/>
</dbReference>
<dbReference type="InterPro" id="IPR000092">
    <property type="entry name" value="Polyprenyl_synt"/>
</dbReference>
<evidence type="ECO:0000256" key="7">
    <source>
        <dbReference type="ARBA" id="ARBA00022723"/>
    </source>
</evidence>
<feature type="domain" description="Glyceraldehyde 3-phosphate dehydrogenase NAD(P) binding" evidence="15">
    <location>
        <begin position="355"/>
        <end position="503"/>
    </location>
</feature>
<dbReference type="InterPro" id="IPR020828">
    <property type="entry name" value="GlycerAld_3-P_DH_NAD(P)-bd"/>
</dbReference>
<organism evidence="16 17">
    <name type="scientific">Pelagomonas calceolata</name>
    <dbReference type="NCBI Taxonomy" id="35677"/>
    <lineage>
        <taxon>Eukaryota</taxon>
        <taxon>Sar</taxon>
        <taxon>Stramenopiles</taxon>
        <taxon>Ochrophyta</taxon>
        <taxon>Pelagophyceae</taxon>
        <taxon>Pelagomonadales</taxon>
        <taxon>Pelagomonadaceae</taxon>
        <taxon>Pelagomonas</taxon>
    </lineage>
</organism>
<gene>
    <name evidence="16" type="ORF">PECAL_3P12750</name>
</gene>
<dbReference type="SUPFAM" id="SSF48576">
    <property type="entry name" value="Terpenoid synthases"/>
    <property type="match status" value="1"/>
</dbReference>
<dbReference type="PROSITE" id="PS00723">
    <property type="entry name" value="POLYPRENYL_SYNTHASE_1"/>
    <property type="match status" value="1"/>
</dbReference>
<dbReference type="InterPro" id="IPR006424">
    <property type="entry name" value="Glyceraldehyde-3-P_DH_1"/>
</dbReference>
<sequence>MARVLAFAVSAAALVAPPTQQTRRPVTARAVVSEPIPSSVSSKDTLVAAAEAFDLQGYFAKKVQAVEKALDASIQCTTPETKKIVESMRYSLLAGGKRVRPVMTIAACEMFGGSEATAMPTAVAIEMIHTMSLIHDDLPAMDDDDLRRGSPTNHVVFGDDVAILAGDALLSTSFEHCADGSTKAGVEPKVIVECIRRLGEAVGAVGLAGGQVMDLECEAKQGVTLDELTWIHTHKTAKLLEVSVATGALLGGANPRDVKQCETFANDIGIAFQVADDILDVTATSEALGKTAGKDLDADKTTYPKLMGLDGARAEAERLYQEAIDSVVPYGEAAIPLIAIAKYIVERKSHNKMSIRVGINGFGRIGRLVMRAAQTNPNISIVGVNDPFIPVDYMRYMLKYDTVHGRFPNTVEVAGDSIAVGGDKVKVFGERDPSNIDWSSCGADYVIESTGVFTKTEAASAHLKGGAKKVIISAPSPDAPMFVCGVNLETYEPSMDVVSNASCTTNCLAPLAKVINDNYGIKDGLMTTVHAVTATQQTVDGPSQKDWRGGRGACYNIIPSSTGAAKAVGKVIPALNGKLTGMSFRVPTANVSVVDLTVNLNKGASYDDIKKTVKAASEGPMKGILGYTEDDVVSSDFIGQTETSVFDAKAGIALSDTFVKLVTWYDNEAGYSSKCLDLISHMDASK</sequence>
<dbReference type="FunFam" id="3.30.360.10:FF:000001">
    <property type="entry name" value="Glyceraldehyde-3-phosphate dehydrogenase"/>
    <property type="match status" value="1"/>
</dbReference>
<keyword evidence="12" id="KW-0414">Isoprene biosynthesis</keyword>
<evidence type="ECO:0000256" key="6">
    <source>
        <dbReference type="ARBA" id="ARBA00013119"/>
    </source>
</evidence>
<dbReference type="GO" id="GO:0006006">
    <property type="term" value="P:glucose metabolic process"/>
    <property type="evidence" value="ECO:0007669"/>
    <property type="project" value="InterPro"/>
</dbReference>
<evidence type="ECO:0000256" key="14">
    <source>
        <dbReference type="SAM" id="SignalP"/>
    </source>
</evidence>
<dbReference type="GO" id="GO:0050661">
    <property type="term" value="F:NADP binding"/>
    <property type="evidence" value="ECO:0007669"/>
    <property type="project" value="InterPro"/>
</dbReference>